<dbReference type="GO" id="GO:0016491">
    <property type="term" value="F:oxidoreductase activity"/>
    <property type="evidence" value="ECO:0007669"/>
    <property type="project" value="UniProtKB-KW"/>
</dbReference>
<evidence type="ECO:0000313" key="12">
    <source>
        <dbReference type="EMBL" id="ACY95857.1"/>
    </source>
</evidence>
<dbReference type="InterPro" id="IPR050415">
    <property type="entry name" value="MRET"/>
</dbReference>
<dbReference type="eggNOG" id="COG1018">
    <property type="taxonomic scope" value="Bacteria"/>
</dbReference>
<dbReference type="SUPFAM" id="SSF63380">
    <property type="entry name" value="Riboflavin synthase domain-like"/>
    <property type="match status" value="1"/>
</dbReference>
<evidence type="ECO:0000256" key="4">
    <source>
        <dbReference type="ARBA" id="ARBA00022723"/>
    </source>
</evidence>
<evidence type="ECO:0000256" key="2">
    <source>
        <dbReference type="ARBA" id="ARBA00022630"/>
    </source>
</evidence>
<keyword evidence="3" id="KW-0001">2Fe-2S</keyword>
<feature type="domain" description="FAD-binding FR-type" evidence="11">
    <location>
        <begin position="42"/>
        <end position="145"/>
    </location>
</feature>
<dbReference type="Pfam" id="PF00111">
    <property type="entry name" value="Fer2"/>
    <property type="match status" value="1"/>
</dbReference>
<dbReference type="Pfam" id="PF00970">
    <property type="entry name" value="FAD_binding_6"/>
    <property type="match status" value="1"/>
</dbReference>
<keyword evidence="8" id="KW-0411">Iron-sulfur</keyword>
<keyword evidence="5" id="KW-0274">FAD</keyword>
<organism evidence="12 13">
    <name type="scientific">Thermomonospora curvata (strain ATCC 19995 / DSM 43183 / JCM 3096 / KCTC 9072 / NBRC 15933 / NCIMB 10081 / Henssen B9)</name>
    <dbReference type="NCBI Taxonomy" id="471852"/>
    <lineage>
        <taxon>Bacteria</taxon>
        <taxon>Bacillati</taxon>
        <taxon>Actinomycetota</taxon>
        <taxon>Actinomycetes</taxon>
        <taxon>Streptosporangiales</taxon>
        <taxon>Thermomonosporaceae</taxon>
        <taxon>Thermomonospora</taxon>
    </lineage>
</organism>
<dbReference type="GO" id="GO:0046872">
    <property type="term" value="F:metal ion binding"/>
    <property type="evidence" value="ECO:0007669"/>
    <property type="project" value="UniProtKB-KW"/>
</dbReference>
<gene>
    <name evidence="12" type="ordered locus">Tcur_0252</name>
</gene>
<evidence type="ECO:0000256" key="9">
    <source>
        <dbReference type="SAM" id="MobiDB-lite"/>
    </source>
</evidence>
<dbReference type="PANTHER" id="PTHR47354:SF6">
    <property type="entry name" value="NADH OXIDOREDUCTASE HCR"/>
    <property type="match status" value="1"/>
</dbReference>
<dbReference type="InterPro" id="IPR017927">
    <property type="entry name" value="FAD-bd_FR_type"/>
</dbReference>
<dbReference type="SUPFAM" id="SSF54292">
    <property type="entry name" value="2Fe-2S ferredoxin-like"/>
    <property type="match status" value="1"/>
</dbReference>
<keyword evidence="13" id="KW-1185">Reference proteome</keyword>
<dbReference type="PROSITE" id="PS51384">
    <property type="entry name" value="FAD_FR"/>
    <property type="match status" value="1"/>
</dbReference>
<dbReference type="PROSITE" id="PS51085">
    <property type="entry name" value="2FE2S_FER_2"/>
    <property type="match status" value="1"/>
</dbReference>
<dbReference type="OrthoDB" id="9796486at2"/>
<evidence type="ECO:0000256" key="8">
    <source>
        <dbReference type="ARBA" id="ARBA00023014"/>
    </source>
</evidence>
<dbReference type="InterPro" id="IPR001433">
    <property type="entry name" value="OxRdtase_FAD/NAD-bd"/>
</dbReference>
<feature type="region of interest" description="Disordered" evidence="9">
    <location>
        <begin position="270"/>
        <end position="294"/>
    </location>
</feature>
<dbReference type="Proteomes" id="UP000001918">
    <property type="component" value="Chromosome"/>
</dbReference>
<dbReference type="InterPro" id="IPR036010">
    <property type="entry name" value="2Fe-2S_ferredoxin-like_sf"/>
</dbReference>
<evidence type="ECO:0000256" key="6">
    <source>
        <dbReference type="ARBA" id="ARBA00023002"/>
    </source>
</evidence>
<proteinExistence type="predicted"/>
<dbReference type="PANTHER" id="PTHR47354">
    <property type="entry name" value="NADH OXIDOREDUCTASE HCR"/>
    <property type="match status" value="1"/>
</dbReference>
<feature type="domain" description="2Fe-2S ferredoxin-type" evidence="10">
    <location>
        <begin position="278"/>
        <end position="360"/>
    </location>
</feature>
<evidence type="ECO:0000259" key="10">
    <source>
        <dbReference type="PROSITE" id="PS51085"/>
    </source>
</evidence>
<dbReference type="AlphaFoldDB" id="D1A1D5"/>
<accession>D1A1D5</accession>
<dbReference type="Gene3D" id="3.40.50.80">
    <property type="entry name" value="Nucleotide-binding domain of ferredoxin-NADP reductase (FNR) module"/>
    <property type="match status" value="1"/>
</dbReference>
<keyword evidence="4" id="KW-0479">Metal-binding</keyword>
<dbReference type="Gene3D" id="3.10.20.30">
    <property type="match status" value="1"/>
</dbReference>
<dbReference type="EMBL" id="CP001738">
    <property type="protein sequence ID" value="ACY95857.1"/>
    <property type="molecule type" value="Genomic_DNA"/>
</dbReference>
<dbReference type="SUPFAM" id="SSF52343">
    <property type="entry name" value="Ferredoxin reductase-like, C-terminal NADP-linked domain"/>
    <property type="match status" value="1"/>
</dbReference>
<protein>
    <submittedName>
        <fullName evidence="12">Ferredoxin</fullName>
    </submittedName>
</protein>
<dbReference type="Pfam" id="PF00175">
    <property type="entry name" value="NAD_binding_1"/>
    <property type="match status" value="1"/>
</dbReference>
<dbReference type="CDD" id="cd00207">
    <property type="entry name" value="fer2"/>
    <property type="match status" value="1"/>
</dbReference>
<comment type="cofactor">
    <cofactor evidence="1">
        <name>FAD</name>
        <dbReference type="ChEBI" id="CHEBI:57692"/>
    </cofactor>
</comment>
<keyword evidence="7" id="KW-0408">Iron</keyword>
<evidence type="ECO:0000259" key="11">
    <source>
        <dbReference type="PROSITE" id="PS51384"/>
    </source>
</evidence>
<dbReference type="Gene3D" id="2.40.30.10">
    <property type="entry name" value="Translation factors"/>
    <property type="match status" value="1"/>
</dbReference>
<sequence length="360" mass="39178">MTTPRAAGRWNVRRWLAGTARWLTTPLTPDDYLALVNPLWSAKETCGRVEAVHPETADAATLVIRPGRHWVPHKPGQWVRVGVDIDGVRHWRTYSLSSPPTRPGGCVTITVKAIPDGLVSGHLVRRTPPGTILGLGRPEGEFVLPEPPPPRVLFLTAGSGITPVRPMLHALLARPDSPDVMLVHSAPTPQEVIFGRELRELAARLPNLRLHERHTRIEGRLKLAELPELCPDWTERAVWACGPPGLLEEVTTHWTGPAERLHIERFRPEPVAEGGEGGRVRFTKSGREARADGGTPLLTVGENAGVLMPSGCRMGICRSCLVPLASGRVRDLRTGRVHGEAGDLIQTCVSAAAGPVEIEL</sequence>
<dbReference type="InterPro" id="IPR017938">
    <property type="entry name" value="Riboflavin_synthase-like_b-brl"/>
</dbReference>
<evidence type="ECO:0000256" key="5">
    <source>
        <dbReference type="ARBA" id="ARBA00022827"/>
    </source>
</evidence>
<dbReference type="InterPro" id="IPR012675">
    <property type="entry name" value="Beta-grasp_dom_sf"/>
</dbReference>
<dbReference type="KEGG" id="tcu:Tcur_0252"/>
<evidence type="ECO:0000256" key="7">
    <source>
        <dbReference type="ARBA" id="ARBA00023004"/>
    </source>
</evidence>
<dbReference type="PRINTS" id="PR00410">
    <property type="entry name" value="PHEHYDRXLASE"/>
</dbReference>
<reference evidence="12 13" key="1">
    <citation type="journal article" date="2011" name="Stand. Genomic Sci.">
        <title>Complete genome sequence of Thermomonospora curvata type strain (B9).</title>
        <authorList>
            <person name="Chertkov O."/>
            <person name="Sikorski J."/>
            <person name="Nolan M."/>
            <person name="Lapidus A."/>
            <person name="Lucas S."/>
            <person name="Del Rio T.G."/>
            <person name="Tice H."/>
            <person name="Cheng J.F."/>
            <person name="Goodwin L."/>
            <person name="Pitluck S."/>
            <person name="Liolios K."/>
            <person name="Ivanova N."/>
            <person name="Mavromatis K."/>
            <person name="Mikhailova N."/>
            <person name="Ovchinnikova G."/>
            <person name="Pati A."/>
            <person name="Chen A."/>
            <person name="Palaniappan K."/>
            <person name="Djao O.D."/>
            <person name="Land M."/>
            <person name="Hauser L."/>
            <person name="Chang Y.J."/>
            <person name="Jeffries C.D."/>
            <person name="Brettin T."/>
            <person name="Han C."/>
            <person name="Detter J.C."/>
            <person name="Rohde M."/>
            <person name="Goker M."/>
            <person name="Woyke T."/>
            <person name="Bristow J."/>
            <person name="Eisen J.A."/>
            <person name="Markowitz V."/>
            <person name="Hugenholtz P."/>
            <person name="Klenk H.P."/>
            <person name="Kyrpides N.C."/>
        </authorList>
    </citation>
    <scope>NUCLEOTIDE SEQUENCE [LARGE SCALE GENOMIC DNA]</scope>
    <source>
        <strain evidence="13">ATCC 19995 / DSM 43183 / JCM 3096 / KCTC 9072 / NBRC 15933 / NCIMB 10081 / Henssen B9</strain>
    </source>
</reference>
<keyword evidence="2" id="KW-0285">Flavoprotein</keyword>
<dbReference type="CDD" id="cd06216">
    <property type="entry name" value="FNR_iron_sulfur_binding_2"/>
    <property type="match status" value="1"/>
</dbReference>
<dbReference type="HOGENOM" id="CLU_003827_14_2_11"/>
<dbReference type="InterPro" id="IPR001041">
    <property type="entry name" value="2Fe-2S_ferredoxin-type"/>
</dbReference>
<name>D1A1D5_THECD</name>
<dbReference type="GO" id="GO:0051537">
    <property type="term" value="F:2 iron, 2 sulfur cluster binding"/>
    <property type="evidence" value="ECO:0007669"/>
    <property type="project" value="UniProtKB-KW"/>
</dbReference>
<dbReference type="STRING" id="471852.Tcur_0252"/>
<evidence type="ECO:0000313" key="13">
    <source>
        <dbReference type="Proteomes" id="UP000001918"/>
    </source>
</evidence>
<dbReference type="InterPro" id="IPR039261">
    <property type="entry name" value="FNR_nucleotide-bd"/>
</dbReference>
<dbReference type="RefSeq" id="WP_012850641.1">
    <property type="nucleotide sequence ID" value="NC_013510.1"/>
</dbReference>
<evidence type="ECO:0000256" key="1">
    <source>
        <dbReference type="ARBA" id="ARBA00001974"/>
    </source>
</evidence>
<keyword evidence="6" id="KW-0560">Oxidoreductase</keyword>
<dbReference type="InterPro" id="IPR008333">
    <property type="entry name" value="Cbr1-like_FAD-bd_dom"/>
</dbReference>
<evidence type="ECO:0000256" key="3">
    <source>
        <dbReference type="ARBA" id="ARBA00022714"/>
    </source>
</evidence>